<comment type="similarity">
    <text evidence="1">Belongs to the peptidase C59 family.</text>
</comment>
<dbReference type="PANTHER" id="PTHR35527:SF2">
    <property type="entry name" value="HYDROLASE"/>
    <property type="match status" value="1"/>
</dbReference>
<dbReference type="Proteomes" id="UP000244898">
    <property type="component" value="Unassembled WGS sequence"/>
</dbReference>
<dbReference type="CDD" id="cd01902">
    <property type="entry name" value="Ntn_CGH"/>
    <property type="match status" value="1"/>
</dbReference>
<organism evidence="5 6">
    <name type="scientific">Falsiruegeria mediterranea M17</name>
    <dbReference type="NCBI Taxonomy" id="1200281"/>
    <lineage>
        <taxon>Bacteria</taxon>
        <taxon>Pseudomonadati</taxon>
        <taxon>Pseudomonadota</taxon>
        <taxon>Alphaproteobacteria</taxon>
        <taxon>Rhodobacterales</taxon>
        <taxon>Roseobacteraceae</taxon>
        <taxon>Falsiruegeria</taxon>
    </lineage>
</organism>
<dbReference type="SUPFAM" id="SSF56235">
    <property type="entry name" value="N-terminal nucleophile aminohydrolases (Ntn hydrolases)"/>
    <property type="match status" value="1"/>
</dbReference>
<dbReference type="EMBL" id="ONZG01000001">
    <property type="protein sequence ID" value="SPJ26817.1"/>
    <property type="molecule type" value="Genomic_DNA"/>
</dbReference>
<name>A0A2R8C333_9RHOB</name>
<keyword evidence="2 5" id="KW-0378">Hydrolase</keyword>
<reference evidence="6" key="1">
    <citation type="submission" date="2018-03" db="EMBL/GenBank/DDBJ databases">
        <authorList>
            <person name="Rodrigo-Torres L."/>
            <person name="Arahal R. D."/>
            <person name="Lucena T."/>
        </authorList>
    </citation>
    <scope>NUCLEOTIDE SEQUENCE [LARGE SCALE GENOMIC DNA]</scope>
    <source>
        <strain evidence="6">CECT 7615</strain>
    </source>
</reference>
<evidence type="ECO:0000313" key="5">
    <source>
        <dbReference type="EMBL" id="SPJ26817.1"/>
    </source>
</evidence>
<dbReference type="GO" id="GO:0045302">
    <property type="term" value="F:choloylglycine hydrolase activity"/>
    <property type="evidence" value="ECO:0007669"/>
    <property type="project" value="UniProtKB-EC"/>
</dbReference>
<gene>
    <name evidence="5" type="primary">cbh</name>
    <name evidence="5" type="ORF">TRM7615_00286</name>
</gene>
<accession>A0A2R8C333</accession>
<feature type="domain" description="Choloylglycine hydrolase/NAAA C-terminal" evidence="4">
    <location>
        <begin position="23"/>
        <end position="309"/>
    </location>
</feature>
<feature type="signal peptide" evidence="3">
    <location>
        <begin position="1"/>
        <end position="22"/>
    </location>
</feature>
<dbReference type="InterPro" id="IPR052193">
    <property type="entry name" value="Peptidase_C59"/>
</dbReference>
<evidence type="ECO:0000256" key="1">
    <source>
        <dbReference type="ARBA" id="ARBA00006625"/>
    </source>
</evidence>
<dbReference type="InterPro" id="IPR029132">
    <property type="entry name" value="CBAH/NAAA_C"/>
</dbReference>
<dbReference type="PANTHER" id="PTHR35527">
    <property type="entry name" value="CHOLOYLGLYCINE HYDROLASE"/>
    <property type="match status" value="1"/>
</dbReference>
<dbReference type="InterPro" id="IPR029055">
    <property type="entry name" value="Ntn_hydrolases_N"/>
</dbReference>
<protein>
    <submittedName>
        <fullName evidence="5">Choloylglycine hydrolase</fullName>
        <ecNumber evidence="5">3.5.1.24</ecNumber>
    </submittedName>
</protein>
<dbReference type="Pfam" id="PF02275">
    <property type="entry name" value="CBAH"/>
    <property type="match status" value="1"/>
</dbReference>
<keyword evidence="6" id="KW-1185">Reference proteome</keyword>
<sequence>MIARNLIAATASVALLASTADACTRLLYETGKGDYIVGRTLDWFEDTSTDMWAFPKGMQRDGGVGEGSIEWTSKYGSVVSTIYDIASVDGMNEAGLVGNVLYLAEADYGDAHASGKPLLSIGAWLQYALDNYATVAEAVTALEAEPFAVIAPELPNGKPAGGHLALSDNTGDSAIFEYLDGKLVIHHGSEHTVMTNSPPFDEQIAITTYWDSVGGLAFLPGTHRASDRFARISWNLNATPKFNDHHDALAAVFSLARGISVPYGVEDPERPNIASTIWRTVADGAEGRYYYESVFNPALFWVDIDNLDLSKGAVTQKLELGLKPTLSGEVSAKFEAAEPFKFLSN</sequence>
<dbReference type="RefSeq" id="WP_108785128.1">
    <property type="nucleotide sequence ID" value="NZ_ONZG01000001.1"/>
</dbReference>
<keyword evidence="3" id="KW-0732">Signal</keyword>
<dbReference type="Gene3D" id="3.60.60.10">
    <property type="entry name" value="Penicillin V Acylase, Chain A"/>
    <property type="match status" value="1"/>
</dbReference>
<evidence type="ECO:0000256" key="3">
    <source>
        <dbReference type="SAM" id="SignalP"/>
    </source>
</evidence>
<evidence type="ECO:0000313" key="6">
    <source>
        <dbReference type="Proteomes" id="UP000244898"/>
    </source>
</evidence>
<proteinExistence type="inferred from homology"/>
<dbReference type="EC" id="3.5.1.24" evidence="5"/>
<evidence type="ECO:0000256" key="2">
    <source>
        <dbReference type="ARBA" id="ARBA00022801"/>
    </source>
</evidence>
<feature type="chain" id="PRO_5015321928" evidence="3">
    <location>
        <begin position="23"/>
        <end position="345"/>
    </location>
</feature>
<dbReference type="OrthoDB" id="1265391at2"/>
<evidence type="ECO:0000259" key="4">
    <source>
        <dbReference type="Pfam" id="PF02275"/>
    </source>
</evidence>
<dbReference type="AlphaFoldDB" id="A0A2R8C333"/>